<feature type="compositionally biased region" description="Basic residues" evidence="1">
    <location>
        <begin position="189"/>
        <end position="207"/>
    </location>
</feature>
<proteinExistence type="predicted"/>
<name>A0AB74UY57_9GAMM</name>
<dbReference type="EMBL" id="CP170722">
    <property type="protein sequence ID" value="XIA21460.1"/>
    <property type="molecule type" value="Genomic_DNA"/>
</dbReference>
<organism evidence="2">
    <name type="scientific">Rhodanobacter sp. FW102-FHT14D06</name>
    <dbReference type="NCBI Taxonomy" id="3351461"/>
    <lineage>
        <taxon>Bacteria</taxon>
        <taxon>Pseudomonadati</taxon>
        <taxon>Pseudomonadota</taxon>
        <taxon>Gammaproteobacteria</taxon>
        <taxon>Lysobacterales</taxon>
        <taxon>Rhodanobacteraceae</taxon>
        <taxon>Rhodanobacter</taxon>
    </lineage>
</organism>
<reference evidence="2" key="1">
    <citation type="submission" date="2024-10" db="EMBL/GenBank/DDBJ databases">
        <authorList>
            <person name="Lesea H.P."/>
            <person name="Kuehl J.V."/>
            <person name="Chandonia J.-M."/>
        </authorList>
    </citation>
    <scope>NUCLEOTIDE SEQUENCE</scope>
    <source>
        <strain evidence="2">FW102-FHT14D06</strain>
    </source>
</reference>
<dbReference type="AlphaFoldDB" id="A0AB74UY57"/>
<protein>
    <submittedName>
        <fullName evidence="2">Uncharacterized protein</fullName>
    </submittedName>
</protein>
<sequence>MTEEKNKGGRPRRAPGERLQRVTLNLRPSIMFGLDLIARDRQTSLSQAAEYALATVLRDYSIGGRSAWDISKDATFIDPDTGKTMDGPLLKLMISIQKPPDASDLSASNLFKEMKRFQTGKSPLMMLAIPERLRTPEEAFIAAVIEHHPLDAEGDLDLQVRQIKDAFRLGLSAQDAAKQMPSAPVPLRQKGKPKAAPAHKKTRTKRG</sequence>
<gene>
    <name evidence="2" type="ORF">ACFCQI_14175</name>
</gene>
<accession>A0AB74UY57</accession>
<dbReference type="RefSeq" id="WP_395117719.1">
    <property type="nucleotide sequence ID" value="NZ_CP170722.1"/>
</dbReference>
<evidence type="ECO:0000256" key="1">
    <source>
        <dbReference type="SAM" id="MobiDB-lite"/>
    </source>
</evidence>
<evidence type="ECO:0000313" key="2">
    <source>
        <dbReference type="EMBL" id="XIA21460.1"/>
    </source>
</evidence>
<feature type="region of interest" description="Disordered" evidence="1">
    <location>
        <begin position="175"/>
        <end position="207"/>
    </location>
</feature>